<evidence type="ECO:0000256" key="7">
    <source>
        <dbReference type="ARBA" id="ARBA00022630"/>
    </source>
</evidence>
<dbReference type="GO" id="GO:0044205">
    <property type="term" value="P:'de novo' UMP biosynthetic process"/>
    <property type="evidence" value="ECO:0007669"/>
    <property type="project" value="UniProtKB-UniPathway"/>
</dbReference>
<dbReference type="GO" id="GO:0106430">
    <property type="term" value="F:dihydroorotate dehydrogenase (quinone) activity"/>
    <property type="evidence" value="ECO:0007669"/>
    <property type="project" value="UniProtKB-EC"/>
</dbReference>
<evidence type="ECO:0000256" key="2">
    <source>
        <dbReference type="ARBA" id="ARBA00004370"/>
    </source>
</evidence>
<evidence type="ECO:0000256" key="8">
    <source>
        <dbReference type="ARBA" id="ARBA00022643"/>
    </source>
</evidence>
<dbReference type="eggNOG" id="KOG1436">
    <property type="taxonomic scope" value="Eukaryota"/>
</dbReference>
<keyword evidence="8" id="KW-0288">FMN</keyword>
<evidence type="ECO:0000256" key="5">
    <source>
        <dbReference type="ARBA" id="ARBA00012791"/>
    </source>
</evidence>
<comment type="cofactor">
    <cofactor evidence="1">
        <name>FMN</name>
        <dbReference type="ChEBI" id="CHEBI:58210"/>
    </cofactor>
</comment>
<keyword evidence="9" id="KW-0560">Oxidoreductase</keyword>
<dbReference type="InterPro" id="IPR001295">
    <property type="entry name" value="Dihydroorotate_DH_CS"/>
</dbReference>
<dbReference type="RefSeq" id="XP_002682674.1">
    <property type="nucleotide sequence ID" value="XM_002682628.1"/>
</dbReference>
<comment type="pathway">
    <text evidence="3">Pyrimidine metabolism; UMP biosynthesis via de novo pathway; orotate from (S)-dihydroorotate (quinone route): step 1/1.</text>
</comment>
<dbReference type="Proteomes" id="UP000006671">
    <property type="component" value="Unassembled WGS sequence"/>
</dbReference>
<dbReference type="NCBIfam" id="NF003645">
    <property type="entry name" value="PRK05286.1-2"/>
    <property type="match status" value="1"/>
</dbReference>
<accession>D2UZD6</accession>
<dbReference type="CDD" id="cd04738">
    <property type="entry name" value="DHOD_2_like"/>
    <property type="match status" value="1"/>
</dbReference>
<evidence type="ECO:0000313" key="14">
    <source>
        <dbReference type="Proteomes" id="UP000006671"/>
    </source>
</evidence>
<dbReference type="OMA" id="ERIKMGA"/>
<sequence>MDPEDAHNLSKLAIKYGIGPKEKKLKANQYGLDPLISLHTNCLGYHFENPIGLAAGFDKDAECMKGIEKLGFGFMEVGSICPQPQPGNPKPRIFRLNSKVSDPDGTIFDTILNRCGFNSKGMEVSDENLTTYRNSYQSLNTFPIGVNLGKNKTSAPESIEDYLIGVRKLAKHADFLVINVSSPNTQHLRSLQEKSSLDTLIEEVSTELKKHKNIPLLIKIAPDLTLDQQRDIASLALKHSIGGIIVSNTTIERPFVSSEQINAIPNGSAGGMSGRPLFNQSTKVLKNMYKLTEGKVTLIGVGGVWDGYDALQKIQAGASLVQVYTAFTAQGPAVVGKIKRELAQLLAEGGYARVSDAVGSKAKFSKLEE</sequence>
<evidence type="ECO:0000256" key="4">
    <source>
        <dbReference type="ARBA" id="ARBA00005359"/>
    </source>
</evidence>
<evidence type="ECO:0000259" key="12">
    <source>
        <dbReference type="Pfam" id="PF01180"/>
    </source>
</evidence>
<reference evidence="13 14" key="1">
    <citation type="journal article" date="2010" name="Cell">
        <title>The genome of Naegleria gruberi illuminates early eukaryotic versatility.</title>
        <authorList>
            <person name="Fritz-Laylin L.K."/>
            <person name="Prochnik S.E."/>
            <person name="Ginger M.L."/>
            <person name="Dacks J.B."/>
            <person name="Carpenter M.L."/>
            <person name="Field M.C."/>
            <person name="Kuo A."/>
            <person name="Paredez A."/>
            <person name="Chapman J."/>
            <person name="Pham J."/>
            <person name="Shu S."/>
            <person name="Neupane R."/>
            <person name="Cipriano M."/>
            <person name="Mancuso J."/>
            <person name="Tu H."/>
            <person name="Salamov A."/>
            <person name="Lindquist E."/>
            <person name="Shapiro H."/>
            <person name="Lucas S."/>
            <person name="Grigoriev I.V."/>
            <person name="Cande W.Z."/>
            <person name="Fulton C."/>
            <person name="Rokhsar D.S."/>
            <person name="Dawson S.C."/>
        </authorList>
    </citation>
    <scope>NUCLEOTIDE SEQUENCE [LARGE SCALE GENOMIC DNA]</scope>
    <source>
        <strain evidence="13 14">NEG-M</strain>
    </source>
</reference>
<dbReference type="UniPathway" id="UPA00070">
    <property type="reaction ID" value="UER00946"/>
</dbReference>
<evidence type="ECO:0000256" key="1">
    <source>
        <dbReference type="ARBA" id="ARBA00001917"/>
    </source>
</evidence>
<evidence type="ECO:0000256" key="9">
    <source>
        <dbReference type="ARBA" id="ARBA00023002"/>
    </source>
</evidence>
<dbReference type="GO" id="GO:0005743">
    <property type="term" value="C:mitochondrial inner membrane"/>
    <property type="evidence" value="ECO:0007669"/>
    <property type="project" value="TreeGrafter"/>
</dbReference>
<proteinExistence type="inferred from homology"/>
<dbReference type="OrthoDB" id="14784at2759"/>
<evidence type="ECO:0000313" key="13">
    <source>
        <dbReference type="EMBL" id="EFC49930.1"/>
    </source>
</evidence>
<dbReference type="EC" id="1.3.5.2" evidence="5"/>
<dbReference type="STRING" id="5762.D2UZD6"/>
<name>D2UZD6_NAEGR</name>
<dbReference type="InterPro" id="IPR013785">
    <property type="entry name" value="Aldolase_TIM"/>
</dbReference>
<dbReference type="InParanoid" id="D2UZD6"/>
<keyword evidence="14" id="KW-1185">Reference proteome</keyword>
<evidence type="ECO:0000256" key="6">
    <source>
        <dbReference type="ARBA" id="ARBA00017599"/>
    </source>
</evidence>
<keyword evidence="7" id="KW-0285">Flavoprotein</keyword>
<dbReference type="FunCoup" id="D2UZD6">
    <property type="interactions" value="330"/>
</dbReference>
<dbReference type="InterPro" id="IPR050074">
    <property type="entry name" value="DHO_dehydrogenase"/>
</dbReference>
<dbReference type="EMBL" id="GG738846">
    <property type="protein sequence ID" value="EFC49930.1"/>
    <property type="molecule type" value="Genomic_DNA"/>
</dbReference>
<organism evidence="14">
    <name type="scientific">Naegleria gruberi</name>
    <name type="common">Amoeba</name>
    <dbReference type="NCBI Taxonomy" id="5762"/>
    <lineage>
        <taxon>Eukaryota</taxon>
        <taxon>Discoba</taxon>
        <taxon>Heterolobosea</taxon>
        <taxon>Tetramitia</taxon>
        <taxon>Eutetramitia</taxon>
        <taxon>Vahlkampfiidae</taxon>
        <taxon>Naegleria</taxon>
    </lineage>
</organism>
<dbReference type="SUPFAM" id="SSF51395">
    <property type="entry name" value="FMN-linked oxidoreductases"/>
    <property type="match status" value="1"/>
</dbReference>
<keyword evidence="10" id="KW-0472">Membrane</keyword>
<dbReference type="PANTHER" id="PTHR48109">
    <property type="entry name" value="DIHYDROOROTATE DEHYDROGENASE (QUINONE), MITOCHONDRIAL-RELATED"/>
    <property type="match status" value="1"/>
</dbReference>
<dbReference type="GeneID" id="8863261"/>
<dbReference type="VEuPathDB" id="AmoebaDB:NAEGRDRAFT_45450"/>
<dbReference type="PANTHER" id="PTHR48109:SF4">
    <property type="entry name" value="DIHYDROOROTATE DEHYDROGENASE (QUINONE), MITOCHONDRIAL"/>
    <property type="match status" value="1"/>
</dbReference>
<evidence type="ECO:0000256" key="3">
    <source>
        <dbReference type="ARBA" id="ARBA00005161"/>
    </source>
</evidence>
<dbReference type="KEGG" id="ngr:NAEGRDRAFT_45450"/>
<dbReference type="Pfam" id="PF01180">
    <property type="entry name" value="DHO_dh"/>
    <property type="match status" value="1"/>
</dbReference>
<dbReference type="NCBIfam" id="NF003652">
    <property type="entry name" value="PRK05286.2-5"/>
    <property type="match status" value="1"/>
</dbReference>
<dbReference type="Gene3D" id="3.20.20.70">
    <property type="entry name" value="Aldolase class I"/>
    <property type="match status" value="1"/>
</dbReference>
<dbReference type="PROSITE" id="PS00912">
    <property type="entry name" value="DHODEHASE_2"/>
    <property type="match status" value="1"/>
</dbReference>
<gene>
    <name evidence="13" type="ORF">NAEGRDRAFT_45450</name>
</gene>
<feature type="domain" description="Dihydroorotate dehydrogenase catalytic" evidence="12">
    <location>
        <begin position="38"/>
        <end position="346"/>
    </location>
</feature>
<evidence type="ECO:0000256" key="10">
    <source>
        <dbReference type="ARBA" id="ARBA00023136"/>
    </source>
</evidence>
<comment type="similarity">
    <text evidence="4">Belongs to the dihydroorotate dehydrogenase family. Type 2 subfamily.</text>
</comment>
<dbReference type="InterPro" id="IPR005719">
    <property type="entry name" value="Dihydroorotate_DH_2"/>
</dbReference>
<dbReference type="NCBIfam" id="TIGR01036">
    <property type="entry name" value="pyrD_sub2"/>
    <property type="match status" value="1"/>
</dbReference>
<evidence type="ECO:0000256" key="11">
    <source>
        <dbReference type="ARBA" id="ARBA00048639"/>
    </source>
</evidence>
<comment type="subcellular location">
    <subcellularLocation>
        <location evidence="2">Membrane</location>
    </subcellularLocation>
</comment>
<comment type="catalytic activity">
    <reaction evidence="11">
        <text>(S)-dihydroorotate + a quinone = orotate + a quinol</text>
        <dbReference type="Rhea" id="RHEA:30187"/>
        <dbReference type="ChEBI" id="CHEBI:24646"/>
        <dbReference type="ChEBI" id="CHEBI:30839"/>
        <dbReference type="ChEBI" id="CHEBI:30864"/>
        <dbReference type="ChEBI" id="CHEBI:132124"/>
        <dbReference type="EC" id="1.3.5.2"/>
    </reaction>
</comment>
<dbReference type="InterPro" id="IPR005720">
    <property type="entry name" value="Dihydroorotate_DH_cat"/>
</dbReference>
<dbReference type="GO" id="GO:0006207">
    <property type="term" value="P:'de novo' pyrimidine nucleobase biosynthetic process"/>
    <property type="evidence" value="ECO:0007669"/>
    <property type="project" value="InterPro"/>
</dbReference>
<protein>
    <recommendedName>
        <fullName evidence="6">Dihydroorotate dehydrogenase (quinone), mitochondrial</fullName>
        <ecNumber evidence="5">1.3.5.2</ecNumber>
    </recommendedName>
</protein>
<dbReference type="AlphaFoldDB" id="D2UZD6"/>